<dbReference type="PANTHER" id="PTHR20996">
    <property type="entry name" value="NUCLEAR ENVELOPE PHOSPHATASE-REGULATORY SUBUNIT 1"/>
    <property type="match status" value="1"/>
</dbReference>
<evidence type="ECO:0000256" key="4">
    <source>
        <dbReference type="ARBA" id="ARBA00022490"/>
    </source>
</evidence>
<keyword evidence="9" id="KW-0539">Nucleus</keyword>
<organism evidence="12 13">
    <name type="scientific">Schizophyllum amplum</name>
    <dbReference type="NCBI Taxonomy" id="97359"/>
    <lineage>
        <taxon>Eukaryota</taxon>
        <taxon>Fungi</taxon>
        <taxon>Dikarya</taxon>
        <taxon>Basidiomycota</taxon>
        <taxon>Agaricomycotina</taxon>
        <taxon>Agaricomycetes</taxon>
        <taxon>Agaricomycetidae</taxon>
        <taxon>Agaricales</taxon>
        <taxon>Schizophyllaceae</taxon>
        <taxon>Schizophyllum</taxon>
    </lineage>
</organism>
<dbReference type="OrthoDB" id="5599171at2759"/>
<comment type="caution">
    <text evidence="12">The sequence shown here is derived from an EMBL/GenBank/DDBJ whole genome shotgun (WGS) entry which is preliminary data.</text>
</comment>
<evidence type="ECO:0000256" key="1">
    <source>
        <dbReference type="ARBA" id="ARBA00004232"/>
    </source>
</evidence>
<evidence type="ECO:0000256" key="5">
    <source>
        <dbReference type="ARBA" id="ARBA00022692"/>
    </source>
</evidence>
<evidence type="ECO:0000256" key="9">
    <source>
        <dbReference type="ARBA" id="ARBA00023242"/>
    </source>
</evidence>
<keyword evidence="7" id="KW-0443">Lipid metabolism</keyword>
<keyword evidence="8 11" id="KW-0472">Membrane</keyword>
<evidence type="ECO:0000256" key="11">
    <source>
        <dbReference type="SAM" id="Phobius"/>
    </source>
</evidence>
<evidence type="ECO:0000256" key="2">
    <source>
        <dbReference type="ARBA" id="ARBA00004496"/>
    </source>
</evidence>
<proteinExistence type="inferred from homology"/>
<dbReference type="GO" id="GO:0006629">
    <property type="term" value="P:lipid metabolic process"/>
    <property type="evidence" value="ECO:0007669"/>
    <property type="project" value="UniProtKB-KW"/>
</dbReference>
<evidence type="ECO:0000313" key="12">
    <source>
        <dbReference type="EMBL" id="TRM66981.1"/>
    </source>
</evidence>
<name>A0A550CQ98_9AGAR</name>
<dbReference type="PANTHER" id="PTHR20996:SF1">
    <property type="entry name" value="NUCLEAR ENVELOPE PHOSPHATASE-REGULATORY SUBUNIT 1"/>
    <property type="match status" value="1"/>
</dbReference>
<dbReference type="Proteomes" id="UP000320762">
    <property type="component" value="Unassembled WGS sequence"/>
</dbReference>
<keyword evidence="5 11" id="KW-0812">Transmembrane</keyword>
<evidence type="ECO:0000256" key="8">
    <source>
        <dbReference type="ARBA" id="ARBA00023136"/>
    </source>
</evidence>
<dbReference type="GO" id="GO:0031965">
    <property type="term" value="C:nuclear membrane"/>
    <property type="evidence" value="ECO:0007669"/>
    <property type="project" value="UniProtKB-SubCell"/>
</dbReference>
<protein>
    <recommendedName>
        <fullName evidence="10">Transmembrane protein 188</fullName>
    </recommendedName>
</protein>
<gene>
    <name evidence="12" type="ORF">BD626DRAFT_396361</name>
</gene>
<dbReference type="AlphaFoldDB" id="A0A550CQ98"/>
<evidence type="ECO:0000256" key="6">
    <source>
        <dbReference type="ARBA" id="ARBA00022989"/>
    </source>
</evidence>
<dbReference type="GO" id="GO:0019888">
    <property type="term" value="F:protein phosphatase regulator activity"/>
    <property type="evidence" value="ECO:0007669"/>
    <property type="project" value="InterPro"/>
</dbReference>
<feature type="transmembrane region" description="Helical" evidence="11">
    <location>
        <begin position="99"/>
        <end position="121"/>
    </location>
</feature>
<accession>A0A550CQ98</accession>
<dbReference type="Pfam" id="PF03907">
    <property type="entry name" value="Spo7"/>
    <property type="match status" value="1"/>
</dbReference>
<dbReference type="GO" id="GO:0005737">
    <property type="term" value="C:cytoplasm"/>
    <property type="evidence" value="ECO:0007669"/>
    <property type="project" value="UniProtKB-SubCell"/>
</dbReference>
<dbReference type="InterPro" id="IPR005605">
    <property type="entry name" value="Spo7"/>
</dbReference>
<evidence type="ECO:0000256" key="10">
    <source>
        <dbReference type="ARBA" id="ARBA00030458"/>
    </source>
</evidence>
<dbReference type="STRING" id="97359.A0A550CQ98"/>
<keyword evidence="4" id="KW-0963">Cytoplasm</keyword>
<comment type="similarity">
    <text evidence="3">Belongs to the CNEP1R1 family.</text>
</comment>
<keyword evidence="13" id="KW-1185">Reference proteome</keyword>
<evidence type="ECO:0000256" key="3">
    <source>
        <dbReference type="ARBA" id="ARBA00010998"/>
    </source>
</evidence>
<dbReference type="EMBL" id="VDMD01000003">
    <property type="protein sequence ID" value="TRM66981.1"/>
    <property type="molecule type" value="Genomic_DNA"/>
</dbReference>
<sequence length="150" mass="17130">MPPRSTPPPSRAYVPQNDAATYRDLLYFEERLKSNAEFLQKRKSRYQFFLVQLLLIIALLLSEVLFMSPNTSLLSIPYKFTLRKLLPEIYGKDRDMSLIIHPFFASGMLFVSVTTLVLFFASGMYAEKIAYANKYTFPTPTAPSVPLTSS</sequence>
<comment type="subcellular location">
    <subcellularLocation>
        <location evidence="2">Cytoplasm</location>
    </subcellularLocation>
    <subcellularLocation>
        <location evidence="1">Nucleus membrane</location>
        <topology evidence="1">Multi-pass membrane protein</topology>
    </subcellularLocation>
</comment>
<dbReference type="GO" id="GO:0071595">
    <property type="term" value="C:Nem1-Spo7 phosphatase complex"/>
    <property type="evidence" value="ECO:0007669"/>
    <property type="project" value="InterPro"/>
</dbReference>
<evidence type="ECO:0000256" key="7">
    <source>
        <dbReference type="ARBA" id="ARBA00023098"/>
    </source>
</evidence>
<evidence type="ECO:0000313" key="13">
    <source>
        <dbReference type="Proteomes" id="UP000320762"/>
    </source>
</evidence>
<feature type="transmembrane region" description="Helical" evidence="11">
    <location>
        <begin position="48"/>
        <end position="68"/>
    </location>
</feature>
<keyword evidence="6 11" id="KW-1133">Transmembrane helix</keyword>
<reference evidence="12 13" key="1">
    <citation type="journal article" date="2019" name="New Phytol.">
        <title>Comparative genomics reveals unique wood-decay strategies and fruiting body development in the Schizophyllaceae.</title>
        <authorList>
            <person name="Almasi E."/>
            <person name="Sahu N."/>
            <person name="Krizsan K."/>
            <person name="Balint B."/>
            <person name="Kovacs G.M."/>
            <person name="Kiss B."/>
            <person name="Cseklye J."/>
            <person name="Drula E."/>
            <person name="Henrissat B."/>
            <person name="Nagy I."/>
            <person name="Chovatia M."/>
            <person name="Adam C."/>
            <person name="LaButti K."/>
            <person name="Lipzen A."/>
            <person name="Riley R."/>
            <person name="Grigoriev I.V."/>
            <person name="Nagy L.G."/>
        </authorList>
    </citation>
    <scope>NUCLEOTIDE SEQUENCE [LARGE SCALE GENOMIC DNA]</scope>
    <source>
        <strain evidence="12 13">NL-1724</strain>
    </source>
</reference>
<dbReference type="InterPro" id="IPR019168">
    <property type="entry name" value="NEP1-R1"/>
</dbReference>